<comment type="caution">
    <text evidence="2">The sequence shown here is derived from an EMBL/GenBank/DDBJ whole genome shotgun (WGS) entry which is preliminary data.</text>
</comment>
<evidence type="ECO:0000313" key="2">
    <source>
        <dbReference type="EMBL" id="GFA04120.1"/>
    </source>
</evidence>
<proteinExistence type="predicted"/>
<accession>A0A699J231</accession>
<feature type="non-terminal residue" evidence="2">
    <location>
        <position position="95"/>
    </location>
</feature>
<dbReference type="EMBL" id="BKCJ010359928">
    <property type="protein sequence ID" value="GFA04120.1"/>
    <property type="molecule type" value="Genomic_DNA"/>
</dbReference>
<gene>
    <name evidence="2" type="ORF">Tci_576092</name>
</gene>
<feature type="compositionally biased region" description="Basic and acidic residues" evidence="1">
    <location>
        <begin position="47"/>
        <end position="75"/>
    </location>
</feature>
<dbReference type="AlphaFoldDB" id="A0A699J231"/>
<protein>
    <submittedName>
        <fullName evidence="2">Uncharacterized protein</fullName>
    </submittedName>
</protein>
<name>A0A699J231_TANCI</name>
<feature type="region of interest" description="Disordered" evidence="1">
    <location>
        <begin position="38"/>
        <end position="95"/>
    </location>
</feature>
<reference evidence="2" key="1">
    <citation type="journal article" date="2019" name="Sci. Rep.">
        <title>Draft genome of Tanacetum cinerariifolium, the natural source of mosquito coil.</title>
        <authorList>
            <person name="Yamashiro T."/>
            <person name="Shiraishi A."/>
            <person name="Satake H."/>
            <person name="Nakayama K."/>
        </authorList>
    </citation>
    <scope>NUCLEOTIDE SEQUENCE</scope>
</reference>
<evidence type="ECO:0000256" key="1">
    <source>
        <dbReference type="SAM" id="MobiDB-lite"/>
    </source>
</evidence>
<organism evidence="2">
    <name type="scientific">Tanacetum cinerariifolium</name>
    <name type="common">Dalmatian daisy</name>
    <name type="synonym">Chrysanthemum cinerariifolium</name>
    <dbReference type="NCBI Taxonomy" id="118510"/>
    <lineage>
        <taxon>Eukaryota</taxon>
        <taxon>Viridiplantae</taxon>
        <taxon>Streptophyta</taxon>
        <taxon>Embryophyta</taxon>
        <taxon>Tracheophyta</taxon>
        <taxon>Spermatophyta</taxon>
        <taxon>Magnoliopsida</taxon>
        <taxon>eudicotyledons</taxon>
        <taxon>Gunneridae</taxon>
        <taxon>Pentapetalae</taxon>
        <taxon>asterids</taxon>
        <taxon>campanulids</taxon>
        <taxon>Asterales</taxon>
        <taxon>Asteraceae</taxon>
        <taxon>Asteroideae</taxon>
        <taxon>Anthemideae</taxon>
        <taxon>Anthemidinae</taxon>
        <taxon>Tanacetum</taxon>
    </lineage>
</organism>
<feature type="compositionally biased region" description="Basic and acidic residues" evidence="1">
    <location>
        <begin position="85"/>
        <end position="95"/>
    </location>
</feature>
<sequence>MIKADSLLAERLQAREREEFSEVQKARIEMKRLNHFIATDSEAQESSGKEAHESSTKRIAESLESDISKKQKVDENVEPDIYDTEELKKDIDDTK</sequence>